<dbReference type="SMART" id="SM00849">
    <property type="entry name" value="Lactamase_B"/>
    <property type="match status" value="1"/>
</dbReference>
<keyword evidence="3" id="KW-1185">Reference proteome</keyword>
<protein>
    <submittedName>
        <fullName evidence="2">Beta-lactamase</fullName>
    </submittedName>
</protein>
<dbReference type="EMBL" id="AP019823">
    <property type="protein sequence ID" value="BBM37343.1"/>
    <property type="molecule type" value="Genomic_DNA"/>
</dbReference>
<dbReference type="SUPFAM" id="SSF56281">
    <property type="entry name" value="Metallo-hydrolase/oxidoreductase"/>
    <property type="match status" value="1"/>
</dbReference>
<dbReference type="InterPro" id="IPR036866">
    <property type="entry name" value="RibonucZ/Hydroxyglut_hydro"/>
</dbReference>
<organism evidence="2 3">
    <name type="scientific">Leptotrichia hofstadii</name>
    <dbReference type="NCBI Taxonomy" id="157688"/>
    <lineage>
        <taxon>Bacteria</taxon>
        <taxon>Fusobacteriati</taxon>
        <taxon>Fusobacteriota</taxon>
        <taxon>Fusobacteriia</taxon>
        <taxon>Fusobacteriales</taxon>
        <taxon>Leptotrichiaceae</taxon>
        <taxon>Leptotrichia</taxon>
    </lineage>
</organism>
<sequence length="246" mass="28397">MIEKIKIGLNNLYLFKNKNDEYLLLDTGINVKNKEILKKLIQKIGDVKKIKVIVLSHSHSDHVGNLKMLIDEIGDVRVIAHRNSENILETGKSVIPNGFYPFTEKISKKLKSKKNFSKNIFSKLEKTDMEKVIFIDFLQKEKILLSEYGFGNMEIIETKGHSNDSVSVAVFDEKNNKKYLFCGDLVQNLCFKFPLIPLFGENKEELTESWKKIILNGYDKIFPATGKEVMARDLIRRLGKDEKNRI</sequence>
<evidence type="ECO:0000313" key="3">
    <source>
        <dbReference type="Proteomes" id="UP000321892"/>
    </source>
</evidence>
<feature type="domain" description="Metallo-beta-lactamase" evidence="1">
    <location>
        <begin position="9"/>
        <end position="225"/>
    </location>
</feature>
<dbReference type="InterPro" id="IPR001279">
    <property type="entry name" value="Metallo-B-lactamas"/>
</dbReference>
<dbReference type="Gene3D" id="3.60.15.10">
    <property type="entry name" value="Ribonuclease Z/Hydroxyacylglutathione hydrolase-like"/>
    <property type="match status" value="1"/>
</dbReference>
<dbReference type="PANTHER" id="PTHR42951">
    <property type="entry name" value="METALLO-BETA-LACTAMASE DOMAIN-CONTAINING"/>
    <property type="match status" value="1"/>
</dbReference>
<gene>
    <name evidence="2" type="ORF">JCM16775_0018</name>
</gene>
<dbReference type="Proteomes" id="UP000321892">
    <property type="component" value="Chromosome"/>
</dbReference>
<evidence type="ECO:0000313" key="2">
    <source>
        <dbReference type="EMBL" id="BBM37343.1"/>
    </source>
</evidence>
<dbReference type="PANTHER" id="PTHR42951:SF17">
    <property type="entry name" value="METALLO-BETA-LACTAMASE DOMAIN-CONTAINING PROTEIN"/>
    <property type="match status" value="1"/>
</dbReference>
<dbReference type="AlphaFoldDB" id="A0A510JHE6"/>
<accession>A0A510JHE6</accession>
<dbReference type="Pfam" id="PF00753">
    <property type="entry name" value="Lactamase_B"/>
    <property type="match status" value="1"/>
</dbReference>
<name>A0A510JHE6_9FUSO</name>
<dbReference type="RefSeq" id="WP_026745512.1">
    <property type="nucleotide sequence ID" value="NZ_AP019823.1"/>
</dbReference>
<dbReference type="InterPro" id="IPR050855">
    <property type="entry name" value="NDM-1-like"/>
</dbReference>
<reference evidence="2 3" key="1">
    <citation type="submission" date="2019-07" db="EMBL/GenBank/DDBJ databases">
        <title>Complete Genome Sequence of Leptotrichia hofstadii Strain JCM16775.</title>
        <authorList>
            <person name="Watanabe S."/>
            <person name="Cui L."/>
        </authorList>
    </citation>
    <scope>NUCLEOTIDE SEQUENCE [LARGE SCALE GENOMIC DNA]</scope>
    <source>
        <strain evidence="2 3">JCM16775</strain>
    </source>
</reference>
<evidence type="ECO:0000259" key="1">
    <source>
        <dbReference type="SMART" id="SM00849"/>
    </source>
</evidence>
<dbReference type="KEGG" id="lhf:JCM16775_0018"/>
<dbReference type="OrthoDB" id="367237at2"/>
<proteinExistence type="predicted"/>